<evidence type="ECO:0000313" key="6">
    <source>
        <dbReference type="EMBL" id="APS40878.1"/>
    </source>
</evidence>
<dbReference type="InterPro" id="IPR047057">
    <property type="entry name" value="MerR_fam"/>
</dbReference>
<dbReference type="Gene3D" id="1.10.1660.10">
    <property type="match status" value="1"/>
</dbReference>
<keyword evidence="3" id="KW-0238">DNA-binding</keyword>
<dbReference type="RefSeq" id="WP_075268742.1">
    <property type="nucleotide sequence ID" value="NZ_CP014332.1"/>
</dbReference>
<evidence type="ECO:0000313" key="7">
    <source>
        <dbReference type="Proteomes" id="UP000185473"/>
    </source>
</evidence>
<dbReference type="PANTHER" id="PTHR30204">
    <property type="entry name" value="REDOX-CYCLING DRUG-SENSING TRANSCRIPTIONAL ACTIVATOR SOXR"/>
    <property type="match status" value="1"/>
</dbReference>
<dbReference type="PROSITE" id="PS50937">
    <property type="entry name" value="HTH_MERR_2"/>
    <property type="match status" value="1"/>
</dbReference>
<sequence>MAFSGVHHFRMKALASELFQFRIGELATMTGVSTRQLRYWESKGIISSLEREGEQDARVYNYTAYVTVAVIKEFLDDGYTLKGAVKKTNEHQRNWQVLHDVMQNAVQDVVLLDETPAVDLGFFDEEETQRLYARIDENNKVKYSVRPWAGYAESIE</sequence>
<evidence type="ECO:0000256" key="4">
    <source>
        <dbReference type="ARBA" id="ARBA00023163"/>
    </source>
</evidence>
<dbReference type="EMBL" id="CP014332">
    <property type="protein sequence ID" value="APS40878.1"/>
    <property type="molecule type" value="Genomic_DNA"/>
</dbReference>
<dbReference type="InterPro" id="IPR000551">
    <property type="entry name" value="MerR-type_HTH_dom"/>
</dbReference>
<organism evidence="6 7">
    <name type="scientific">Weissella jogaejeotgali</name>
    <dbReference type="NCBI Taxonomy" id="1631871"/>
    <lineage>
        <taxon>Bacteria</taxon>
        <taxon>Bacillati</taxon>
        <taxon>Bacillota</taxon>
        <taxon>Bacilli</taxon>
        <taxon>Lactobacillales</taxon>
        <taxon>Lactobacillaceae</taxon>
        <taxon>Weissella</taxon>
    </lineage>
</organism>
<dbReference type="Pfam" id="PF13411">
    <property type="entry name" value="MerR_1"/>
    <property type="match status" value="1"/>
</dbReference>
<accession>A0A1L6R8Q4</accession>
<gene>
    <name evidence="6" type="ORF">FOL01_0019</name>
</gene>
<dbReference type="GO" id="GO:0003677">
    <property type="term" value="F:DNA binding"/>
    <property type="evidence" value="ECO:0007669"/>
    <property type="project" value="UniProtKB-KW"/>
</dbReference>
<evidence type="ECO:0000256" key="1">
    <source>
        <dbReference type="ARBA" id="ARBA00022491"/>
    </source>
</evidence>
<dbReference type="KEGG" id="wjo:FOL01_0019"/>
<keyword evidence="1" id="KW-0678">Repressor</keyword>
<dbReference type="CDD" id="cd01105">
    <property type="entry name" value="HTH_GlnR-like"/>
    <property type="match status" value="1"/>
</dbReference>
<dbReference type="PROSITE" id="PS00552">
    <property type="entry name" value="HTH_MERR_1"/>
    <property type="match status" value="1"/>
</dbReference>
<feature type="domain" description="HTH merR-type" evidence="5">
    <location>
        <begin position="20"/>
        <end position="84"/>
    </location>
</feature>
<dbReference type="Proteomes" id="UP000185473">
    <property type="component" value="Chromosome"/>
</dbReference>
<name>A0A1L6R8Q4_9LACO</name>
<dbReference type="STRING" id="1631871.FOL01_0019"/>
<dbReference type="PANTHER" id="PTHR30204:SF69">
    <property type="entry name" value="MERR-FAMILY TRANSCRIPTIONAL REGULATOR"/>
    <property type="match status" value="1"/>
</dbReference>
<dbReference type="InterPro" id="IPR009061">
    <property type="entry name" value="DNA-bd_dom_put_sf"/>
</dbReference>
<dbReference type="SMART" id="SM00422">
    <property type="entry name" value="HTH_MERR"/>
    <property type="match status" value="1"/>
</dbReference>
<keyword evidence="7" id="KW-1185">Reference proteome</keyword>
<evidence type="ECO:0000256" key="3">
    <source>
        <dbReference type="ARBA" id="ARBA00023125"/>
    </source>
</evidence>
<evidence type="ECO:0000256" key="2">
    <source>
        <dbReference type="ARBA" id="ARBA00023015"/>
    </source>
</evidence>
<keyword evidence="2" id="KW-0805">Transcription regulation</keyword>
<proteinExistence type="predicted"/>
<dbReference type="GO" id="GO:0003700">
    <property type="term" value="F:DNA-binding transcription factor activity"/>
    <property type="evidence" value="ECO:0007669"/>
    <property type="project" value="InterPro"/>
</dbReference>
<dbReference type="AlphaFoldDB" id="A0A1L6R8Q4"/>
<dbReference type="OrthoDB" id="9806513at2"/>
<dbReference type="SUPFAM" id="SSF46955">
    <property type="entry name" value="Putative DNA-binding domain"/>
    <property type="match status" value="1"/>
</dbReference>
<reference evidence="6 7" key="1">
    <citation type="submission" date="2016-02" db="EMBL/GenBank/DDBJ databases">
        <title>Complete Genome Sequence of Weissella jogaejeotgali FOL01.</title>
        <authorList>
            <person name="Lee J.-H."/>
            <person name="Ku H.-J."/>
        </authorList>
    </citation>
    <scope>NUCLEOTIDE SEQUENCE [LARGE SCALE GENOMIC DNA]</scope>
    <source>
        <strain evidence="6 7">FOL01</strain>
    </source>
</reference>
<evidence type="ECO:0000259" key="5">
    <source>
        <dbReference type="PROSITE" id="PS50937"/>
    </source>
</evidence>
<keyword evidence="4" id="KW-0804">Transcription</keyword>
<protein>
    <submittedName>
        <fullName evidence="6">Transcriptional regulator, MerR family</fullName>
    </submittedName>
</protein>